<gene>
    <name evidence="3" type="ORF">EDC19_1207</name>
</gene>
<evidence type="ECO:0000313" key="3">
    <source>
        <dbReference type="EMBL" id="TCK98772.1"/>
    </source>
</evidence>
<comment type="caution">
    <text evidence="3">The sequence shown here is derived from an EMBL/GenBank/DDBJ whole genome shotgun (WGS) entry which is preliminary data.</text>
</comment>
<feature type="domain" description="DUF5658" evidence="2">
    <location>
        <begin position="17"/>
        <end position="107"/>
    </location>
</feature>
<dbReference type="RefSeq" id="WP_132281895.1">
    <property type="nucleotide sequence ID" value="NZ_SMGQ01000011.1"/>
</dbReference>
<evidence type="ECO:0000259" key="2">
    <source>
        <dbReference type="Pfam" id="PF18902"/>
    </source>
</evidence>
<accession>A0A4R1N1I1</accession>
<keyword evidence="1" id="KW-1133">Transmembrane helix</keyword>
<keyword evidence="1" id="KW-0812">Transmembrane</keyword>
<keyword evidence="4" id="KW-1185">Reference proteome</keyword>
<dbReference type="InterPro" id="IPR043717">
    <property type="entry name" value="DUF5658"/>
</dbReference>
<reference evidence="3 4" key="1">
    <citation type="submission" date="2019-03" db="EMBL/GenBank/DDBJ databases">
        <title>Genomic Encyclopedia of Type Strains, Phase IV (KMG-IV): sequencing the most valuable type-strain genomes for metagenomic binning, comparative biology and taxonomic classification.</title>
        <authorList>
            <person name="Goeker M."/>
        </authorList>
    </citation>
    <scope>NUCLEOTIDE SEQUENCE [LARGE SCALE GENOMIC DNA]</scope>
    <source>
        <strain evidence="3 4">DSM 24176</strain>
    </source>
</reference>
<keyword evidence="1" id="KW-0472">Membrane</keyword>
<feature type="transmembrane region" description="Helical" evidence="1">
    <location>
        <begin position="55"/>
        <end position="78"/>
    </location>
</feature>
<dbReference type="Pfam" id="PF18902">
    <property type="entry name" value="DUF5658"/>
    <property type="match status" value="1"/>
</dbReference>
<evidence type="ECO:0000313" key="4">
    <source>
        <dbReference type="Proteomes" id="UP000294545"/>
    </source>
</evidence>
<dbReference type="OrthoDB" id="9913301at2"/>
<feature type="transmembrane region" description="Helical" evidence="1">
    <location>
        <begin position="12"/>
        <end position="35"/>
    </location>
</feature>
<dbReference type="AlphaFoldDB" id="A0A4R1N1I1"/>
<name>A0A4R1N1I1_9FIRM</name>
<evidence type="ECO:0000256" key="1">
    <source>
        <dbReference type="SAM" id="Phobius"/>
    </source>
</evidence>
<feature type="transmembrane region" description="Helical" evidence="1">
    <location>
        <begin position="90"/>
        <end position="110"/>
    </location>
</feature>
<sequence length="113" mass="13697">MYIDMYLIRAKRLLAYMGLFMILDYILTYIGIHILQCIIEANPFMRNFMELPFIVGLPLRIVYILFPINLLLLAYYYSDNKNSILKIIHGMLLFQFVPLFLHLFWIFQYIQLY</sequence>
<organism evidence="3 4">
    <name type="scientific">Natranaerovirga hydrolytica</name>
    <dbReference type="NCBI Taxonomy" id="680378"/>
    <lineage>
        <taxon>Bacteria</taxon>
        <taxon>Bacillati</taxon>
        <taxon>Bacillota</taxon>
        <taxon>Clostridia</taxon>
        <taxon>Lachnospirales</taxon>
        <taxon>Natranaerovirgaceae</taxon>
        <taxon>Natranaerovirga</taxon>
    </lineage>
</organism>
<protein>
    <recommendedName>
        <fullName evidence="2">DUF5658 domain-containing protein</fullName>
    </recommendedName>
</protein>
<dbReference type="Proteomes" id="UP000294545">
    <property type="component" value="Unassembled WGS sequence"/>
</dbReference>
<proteinExistence type="predicted"/>
<dbReference type="EMBL" id="SMGQ01000011">
    <property type="protein sequence ID" value="TCK98772.1"/>
    <property type="molecule type" value="Genomic_DNA"/>
</dbReference>